<accession>A0AAW1L5B5</accession>
<sequence>MDFIVKLLFLGGKYISQAAGRTILEIYHRSKEIGRHMSIRYERASEIIKPYDNIKEIGRHMSIRYERASEIIKPYDNMLELINDRAREETTEDDVHLAFMNDELKKQLEEHLKHIPMKIRSEQINELCKKDATSTEIKKEWKNVLVDESNEDTFATVDDSFVPKDFEYDNMFTDLCKDLSKVTMKNFSENNCRSKVVEFPSMNIAFKTSQTYEVQESLKISSEITKESSKDEDLKPVVLEDLERKINTSNIEVFQFNSSIKTKDETRFNMQYFKESGPNPLTSLYNKDASYMKYLVDQSPANSYFNTKAIRDEKVKEVDDVPNSKEQSRSTHVSDMQPPKNNFFNPDEVIQINNKNIISGLHDATT</sequence>
<dbReference type="Proteomes" id="UP001458880">
    <property type="component" value="Unassembled WGS sequence"/>
</dbReference>
<proteinExistence type="predicted"/>
<name>A0AAW1L5B5_POPJA</name>
<comment type="caution">
    <text evidence="2">The sequence shown here is derived from an EMBL/GenBank/DDBJ whole genome shotgun (WGS) entry which is preliminary data.</text>
</comment>
<dbReference type="EMBL" id="JASPKY010000154">
    <property type="protein sequence ID" value="KAK9729995.1"/>
    <property type="molecule type" value="Genomic_DNA"/>
</dbReference>
<evidence type="ECO:0000313" key="2">
    <source>
        <dbReference type="EMBL" id="KAK9729995.1"/>
    </source>
</evidence>
<keyword evidence="3" id="KW-1185">Reference proteome</keyword>
<evidence type="ECO:0000313" key="3">
    <source>
        <dbReference type="Proteomes" id="UP001458880"/>
    </source>
</evidence>
<organism evidence="2 3">
    <name type="scientific">Popillia japonica</name>
    <name type="common">Japanese beetle</name>
    <dbReference type="NCBI Taxonomy" id="7064"/>
    <lineage>
        <taxon>Eukaryota</taxon>
        <taxon>Metazoa</taxon>
        <taxon>Ecdysozoa</taxon>
        <taxon>Arthropoda</taxon>
        <taxon>Hexapoda</taxon>
        <taxon>Insecta</taxon>
        <taxon>Pterygota</taxon>
        <taxon>Neoptera</taxon>
        <taxon>Endopterygota</taxon>
        <taxon>Coleoptera</taxon>
        <taxon>Polyphaga</taxon>
        <taxon>Scarabaeiformia</taxon>
        <taxon>Scarabaeidae</taxon>
        <taxon>Rutelinae</taxon>
        <taxon>Popillia</taxon>
    </lineage>
</organism>
<reference evidence="2 3" key="1">
    <citation type="journal article" date="2024" name="BMC Genomics">
        <title>De novo assembly and annotation of Popillia japonica's genome with initial clues to its potential as an invasive pest.</title>
        <authorList>
            <person name="Cucini C."/>
            <person name="Boschi S."/>
            <person name="Funari R."/>
            <person name="Cardaioli E."/>
            <person name="Iannotti N."/>
            <person name="Marturano G."/>
            <person name="Paoli F."/>
            <person name="Bruttini M."/>
            <person name="Carapelli A."/>
            <person name="Frati F."/>
            <person name="Nardi F."/>
        </authorList>
    </citation>
    <scope>NUCLEOTIDE SEQUENCE [LARGE SCALE GENOMIC DNA]</scope>
    <source>
        <strain evidence="2">DMR45628</strain>
    </source>
</reference>
<feature type="compositionally biased region" description="Polar residues" evidence="1">
    <location>
        <begin position="330"/>
        <end position="344"/>
    </location>
</feature>
<evidence type="ECO:0000256" key="1">
    <source>
        <dbReference type="SAM" id="MobiDB-lite"/>
    </source>
</evidence>
<protein>
    <submittedName>
        <fullName evidence="2">Uncharacterized protein</fullName>
    </submittedName>
</protein>
<feature type="compositionally biased region" description="Basic and acidic residues" evidence="1">
    <location>
        <begin position="316"/>
        <end position="329"/>
    </location>
</feature>
<gene>
    <name evidence="2" type="ORF">QE152_g15570</name>
</gene>
<dbReference type="AlphaFoldDB" id="A0AAW1L5B5"/>
<feature type="region of interest" description="Disordered" evidence="1">
    <location>
        <begin position="316"/>
        <end position="346"/>
    </location>
</feature>